<dbReference type="AlphaFoldDB" id="A0A3Q2XED8"/>
<dbReference type="Proteomes" id="UP000264820">
    <property type="component" value="Unplaced"/>
</dbReference>
<reference evidence="1" key="1">
    <citation type="submission" date="2025-08" db="UniProtKB">
        <authorList>
            <consortium name="Ensembl"/>
        </authorList>
    </citation>
    <scope>IDENTIFICATION</scope>
</reference>
<evidence type="ECO:0008006" key="3">
    <source>
        <dbReference type="Google" id="ProtNLM"/>
    </source>
</evidence>
<evidence type="ECO:0000313" key="1">
    <source>
        <dbReference type="Ensembl" id="ENSHCOP00000001937.1"/>
    </source>
</evidence>
<organism evidence="1 2">
    <name type="scientific">Hippocampus comes</name>
    <name type="common">Tiger tail seahorse</name>
    <dbReference type="NCBI Taxonomy" id="109280"/>
    <lineage>
        <taxon>Eukaryota</taxon>
        <taxon>Metazoa</taxon>
        <taxon>Chordata</taxon>
        <taxon>Craniata</taxon>
        <taxon>Vertebrata</taxon>
        <taxon>Euteleostomi</taxon>
        <taxon>Actinopterygii</taxon>
        <taxon>Neopterygii</taxon>
        <taxon>Teleostei</taxon>
        <taxon>Neoteleostei</taxon>
        <taxon>Acanthomorphata</taxon>
        <taxon>Syngnathiaria</taxon>
        <taxon>Syngnathiformes</taxon>
        <taxon>Syngnathoidei</taxon>
        <taxon>Syngnathidae</taxon>
        <taxon>Hippocampus</taxon>
    </lineage>
</organism>
<accession>A0A3Q2XED8</accession>
<dbReference type="Ensembl" id="ENSHCOT00000011268.1">
    <property type="protein sequence ID" value="ENSHCOP00000001937.1"/>
    <property type="gene ID" value="ENSHCOG00000002976.1"/>
</dbReference>
<dbReference type="OMA" id="MKKEAHP"/>
<protein>
    <recommendedName>
        <fullName evidence="3">DDE Tnp4 domain-containing protein</fullName>
    </recommendedName>
</protein>
<name>A0A3Q2XED8_HIPCM</name>
<evidence type="ECO:0000313" key="2">
    <source>
        <dbReference type="Proteomes" id="UP000264820"/>
    </source>
</evidence>
<reference evidence="1" key="2">
    <citation type="submission" date="2025-09" db="UniProtKB">
        <authorList>
            <consortium name="Ensembl"/>
        </authorList>
    </citation>
    <scope>IDENTIFICATION</scope>
</reference>
<dbReference type="GeneTree" id="ENSGT00940000174324"/>
<keyword evidence="2" id="KW-1185">Reference proteome</keyword>
<sequence length="313" mass="35512">MDVDGCVLAAGRAVLDLVERDWQPLSTVELDQRLDQAVEDVLEADLIHKVKRTSESPSRNDAATASSTNVSPLSALTQYVTARLRDFQSRNRLTGRARLSLSQTVPLCLTLLSSRVSYRTLSRLYRLEKGNIHRIFFFFCKCVNTLRDEYIRWPRGKVLLLLEHDERVVEGRHIPRVLGVLGHTRIPIRIPSRKDSAEPEVKRTKKTEERNVSWLHLELVCDRMGRLIHCRIGKTRDADRGGALGSQLKRESHPMPPDSVLVARAGYPLTTCILTPYPGRGGTREEPFNATLEPHFHILDRAVAGLTGRFRRL</sequence>
<proteinExistence type="predicted"/>